<dbReference type="EMBL" id="JACEIK010000121">
    <property type="protein sequence ID" value="MCD7450210.1"/>
    <property type="molecule type" value="Genomic_DNA"/>
</dbReference>
<evidence type="ECO:0000313" key="2">
    <source>
        <dbReference type="EMBL" id="MCD7450210.1"/>
    </source>
</evidence>
<sequence>MSLLDLSSSLNLEEGSMLEGPKDWLKTSGYSIRGPGPSANHKANEKKEKSNAEVKRLTGLLAQYDAKIMRLKTALHEASVAPVEKPCLMIVLRQENDAVKAQVGT</sequence>
<dbReference type="Proteomes" id="UP000823775">
    <property type="component" value="Unassembled WGS sequence"/>
</dbReference>
<name>A0ABS8RTU7_DATST</name>
<proteinExistence type="predicted"/>
<feature type="region of interest" description="Disordered" evidence="1">
    <location>
        <begin position="27"/>
        <end position="51"/>
    </location>
</feature>
<reference evidence="2 3" key="1">
    <citation type="journal article" date="2021" name="BMC Genomics">
        <title>Datura genome reveals duplications of psychoactive alkaloid biosynthetic genes and high mutation rate following tissue culture.</title>
        <authorList>
            <person name="Rajewski A."/>
            <person name="Carter-House D."/>
            <person name="Stajich J."/>
            <person name="Litt A."/>
        </authorList>
    </citation>
    <scope>NUCLEOTIDE SEQUENCE [LARGE SCALE GENOMIC DNA]</scope>
    <source>
        <strain evidence="2">AR-01</strain>
    </source>
</reference>
<protein>
    <submittedName>
        <fullName evidence="2">Uncharacterized protein</fullName>
    </submittedName>
</protein>
<accession>A0ABS8RTU7</accession>
<keyword evidence="3" id="KW-1185">Reference proteome</keyword>
<comment type="caution">
    <text evidence="2">The sequence shown here is derived from an EMBL/GenBank/DDBJ whole genome shotgun (WGS) entry which is preliminary data.</text>
</comment>
<gene>
    <name evidence="2" type="ORF">HAX54_004507</name>
</gene>
<organism evidence="2 3">
    <name type="scientific">Datura stramonium</name>
    <name type="common">Jimsonweed</name>
    <name type="synonym">Common thornapple</name>
    <dbReference type="NCBI Taxonomy" id="4076"/>
    <lineage>
        <taxon>Eukaryota</taxon>
        <taxon>Viridiplantae</taxon>
        <taxon>Streptophyta</taxon>
        <taxon>Embryophyta</taxon>
        <taxon>Tracheophyta</taxon>
        <taxon>Spermatophyta</taxon>
        <taxon>Magnoliopsida</taxon>
        <taxon>eudicotyledons</taxon>
        <taxon>Gunneridae</taxon>
        <taxon>Pentapetalae</taxon>
        <taxon>asterids</taxon>
        <taxon>lamiids</taxon>
        <taxon>Solanales</taxon>
        <taxon>Solanaceae</taxon>
        <taxon>Solanoideae</taxon>
        <taxon>Datureae</taxon>
        <taxon>Datura</taxon>
    </lineage>
</organism>
<feature type="compositionally biased region" description="Basic and acidic residues" evidence="1">
    <location>
        <begin position="42"/>
        <end position="51"/>
    </location>
</feature>
<evidence type="ECO:0000256" key="1">
    <source>
        <dbReference type="SAM" id="MobiDB-lite"/>
    </source>
</evidence>
<evidence type="ECO:0000313" key="3">
    <source>
        <dbReference type="Proteomes" id="UP000823775"/>
    </source>
</evidence>